<feature type="domain" description="MotA/TolQ/ExbB proton channel" evidence="10">
    <location>
        <begin position="73"/>
        <end position="190"/>
    </location>
</feature>
<keyword evidence="4 9" id="KW-0812">Transmembrane</keyword>
<feature type="transmembrane region" description="Helical" evidence="9">
    <location>
        <begin position="158"/>
        <end position="178"/>
    </location>
</feature>
<keyword evidence="2 8" id="KW-0813">Transport</keyword>
<protein>
    <submittedName>
        <fullName evidence="11">MotA/TolQ/ExbB proton channel</fullName>
    </submittedName>
</protein>
<evidence type="ECO:0000256" key="3">
    <source>
        <dbReference type="ARBA" id="ARBA00022475"/>
    </source>
</evidence>
<keyword evidence="3" id="KW-1003">Cell membrane</keyword>
<dbReference type="STRING" id="583355.Caka_2443"/>
<reference evidence="11 12" key="1">
    <citation type="journal article" date="2010" name="Stand. Genomic Sci.">
        <title>Complete genome sequence of Coraliomargarita akajimensis type strain (04OKA010-24).</title>
        <authorList>
            <person name="Mavromatis K."/>
            <person name="Abt B."/>
            <person name="Brambilla E."/>
            <person name="Lapidus A."/>
            <person name="Copeland A."/>
            <person name="Deshpande S."/>
            <person name="Nolan M."/>
            <person name="Lucas S."/>
            <person name="Tice H."/>
            <person name="Cheng J.F."/>
            <person name="Han C."/>
            <person name="Detter J.C."/>
            <person name="Woyke T."/>
            <person name="Goodwin L."/>
            <person name="Pitluck S."/>
            <person name="Held B."/>
            <person name="Brettin T."/>
            <person name="Tapia R."/>
            <person name="Ivanova N."/>
            <person name="Mikhailova N."/>
            <person name="Pati A."/>
            <person name="Liolios K."/>
            <person name="Chen A."/>
            <person name="Palaniappan K."/>
            <person name="Land M."/>
            <person name="Hauser L."/>
            <person name="Chang Y.J."/>
            <person name="Jeffries C.D."/>
            <person name="Rohde M."/>
            <person name="Goker M."/>
            <person name="Bristow J."/>
            <person name="Eisen J.A."/>
            <person name="Markowitz V."/>
            <person name="Hugenholtz P."/>
            <person name="Klenk H.P."/>
            <person name="Kyrpides N.C."/>
        </authorList>
    </citation>
    <scope>NUCLEOTIDE SEQUENCE [LARGE SCALE GENOMIC DNA]</scope>
    <source>
        <strain evidence="12">DSM 45221 / IAM 15411 / JCM 23193 / KCTC 12865</strain>
    </source>
</reference>
<dbReference type="PANTHER" id="PTHR30625">
    <property type="entry name" value="PROTEIN TOLQ"/>
    <property type="match status" value="1"/>
</dbReference>
<dbReference type="InterPro" id="IPR002898">
    <property type="entry name" value="MotA_ExbB_proton_chnl"/>
</dbReference>
<comment type="subcellular location">
    <subcellularLocation>
        <location evidence="1">Cell membrane</location>
        <topology evidence="1">Multi-pass membrane protein</topology>
    </subcellularLocation>
    <subcellularLocation>
        <location evidence="8">Membrane</location>
        <topology evidence="8">Multi-pass membrane protein</topology>
    </subcellularLocation>
</comment>
<evidence type="ECO:0000259" key="10">
    <source>
        <dbReference type="Pfam" id="PF01618"/>
    </source>
</evidence>
<keyword evidence="6 9" id="KW-1133">Transmembrane helix</keyword>
<dbReference type="PANTHER" id="PTHR30625:SF15">
    <property type="entry name" value="BIOPOLYMER TRANSPORT PROTEIN EXBB"/>
    <property type="match status" value="1"/>
</dbReference>
<evidence type="ECO:0000256" key="2">
    <source>
        <dbReference type="ARBA" id="ARBA00022448"/>
    </source>
</evidence>
<dbReference type="GO" id="GO:0005886">
    <property type="term" value="C:plasma membrane"/>
    <property type="evidence" value="ECO:0007669"/>
    <property type="project" value="UniProtKB-SubCell"/>
</dbReference>
<proteinExistence type="inferred from homology"/>
<dbReference type="AlphaFoldDB" id="D5ENI3"/>
<comment type="similarity">
    <text evidence="8">Belongs to the exbB/tolQ family.</text>
</comment>
<evidence type="ECO:0000256" key="8">
    <source>
        <dbReference type="RuleBase" id="RU004057"/>
    </source>
</evidence>
<feature type="transmembrane region" description="Helical" evidence="9">
    <location>
        <begin position="116"/>
        <end position="138"/>
    </location>
</feature>
<dbReference type="KEGG" id="caa:Caka_2443"/>
<dbReference type="OrthoDB" id="4045at2"/>
<keyword evidence="7 9" id="KW-0472">Membrane</keyword>
<dbReference type="InterPro" id="IPR050790">
    <property type="entry name" value="ExbB/TolQ_transport"/>
</dbReference>
<gene>
    <name evidence="11" type="ordered locus">Caka_2443</name>
</gene>
<evidence type="ECO:0000256" key="9">
    <source>
        <dbReference type="SAM" id="Phobius"/>
    </source>
</evidence>
<accession>D5ENI3</accession>
<evidence type="ECO:0000313" key="11">
    <source>
        <dbReference type="EMBL" id="ADE55459.1"/>
    </source>
</evidence>
<evidence type="ECO:0000256" key="4">
    <source>
        <dbReference type="ARBA" id="ARBA00022692"/>
    </source>
</evidence>
<evidence type="ECO:0000256" key="7">
    <source>
        <dbReference type="ARBA" id="ARBA00023136"/>
    </source>
</evidence>
<name>D5ENI3_CORAD</name>
<feature type="transmembrane region" description="Helical" evidence="9">
    <location>
        <begin position="12"/>
        <end position="31"/>
    </location>
</feature>
<evidence type="ECO:0000256" key="6">
    <source>
        <dbReference type="ARBA" id="ARBA00022989"/>
    </source>
</evidence>
<dbReference type="GO" id="GO:0017038">
    <property type="term" value="P:protein import"/>
    <property type="evidence" value="ECO:0007669"/>
    <property type="project" value="TreeGrafter"/>
</dbReference>
<sequence length="223" mass="23965">MEFLKNTFILQGGIMMYPLLFISLLGFVIFIERALFLHKGQIGTEDFLSGIKNLVRKKRLVEALTLCEDTPGPMARIVKSALLHIGETPERILSAIQTAAVVELPALERRIGTIAAIARIAPLLGFLGTLIAAVKALYQLEAANADSGVFSQLLAEALVTSATGLAIAVMATIAHHFLAGRVRALVHDFEWVGHTIHEFLVTEPALKGEPAPGLSADPQPVGE</sequence>
<evidence type="ECO:0000256" key="5">
    <source>
        <dbReference type="ARBA" id="ARBA00022927"/>
    </source>
</evidence>
<evidence type="ECO:0000256" key="1">
    <source>
        <dbReference type="ARBA" id="ARBA00004651"/>
    </source>
</evidence>
<keyword evidence="12" id="KW-1185">Reference proteome</keyword>
<keyword evidence="5 8" id="KW-0653">Protein transport</keyword>
<dbReference type="RefSeq" id="WP_013044181.1">
    <property type="nucleotide sequence ID" value="NC_014008.1"/>
</dbReference>
<dbReference type="eggNOG" id="COG0811">
    <property type="taxonomic scope" value="Bacteria"/>
</dbReference>
<dbReference type="Pfam" id="PF01618">
    <property type="entry name" value="MotA_ExbB"/>
    <property type="match status" value="1"/>
</dbReference>
<dbReference type="Proteomes" id="UP000000925">
    <property type="component" value="Chromosome"/>
</dbReference>
<evidence type="ECO:0000313" key="12">
    <source>
        <dbReference type="Proteomes" id="UP000000925"/>
    </source>
</evidence>
<organism evidence="11 12">
    <name type="scientific">Coraliomargarita akajimensis (strain DSM 45221 / IAM 15411 / JCM 23193 / KCTC 12865 / 04OKA010-24)</name>
    <dbReference type="NCBI Taxonomy" id="583355"/>
    <lineage>
        <taxon>Bacteria</taxon>
        <taxon>Pseudomonadati</taxon>
        <taxon>Verrucomicrobiota</taxon>
        <taxon>Opitutia</taxon>
        <taxon>Puniceicoccales</taxon>
        <taxon>Coraliomargaritaceae</taxon>
        <taxon>Coraliomargarita</taxon>
    </lineage>
</organism>
<dbReference type="HOGENOM" id="CLU_053325_4_3_0"/>
<dbReference type="EMBL" id="CP001998">
    <property type="protein sequence ID" value="ADE55459.1"/>
    <property type="molecule type" value="Genomic_DNA"/>
</dbReference>